<reference evidence="2 3" key="1">
    <citation type="submission" date="2020-09" db="EMBL/GenBank/DDBJ databases">
        <title>Sphingomonas sp., a new species isolated from pork steak.</title>
        <authorList>
            <person name="Heidler von Heilborn D."/>
        </authorList>
    </citation>
    <scope>NUCLEOTIDE SEQUENCE [LARGE SCALE GENOMIC DNA]</scope>
    <source>
        <strain evidence="3">S8-3T</strain>
    </source>
</reference>
<name>A0A7H0LE43_9SPHN</name>
<proteinExistence type="predicted"/>
<evidence type="ECO:0000313" key="3">
    <source>
        <dbReference type="Proteomes" id="UP000516148"/>
    </source>
</evidence>
<dbReference type="SUPFAM" id="SSF55961">
    <property type="entry name" value="Bet v1-like"/>
    <property type="match status" value="1"/>
</dbReference>
<accession>A0A7H0LE43</accession>
<dbReference type="RefSeq" id="WP_187760292.1">
    <property type="nucleotide sequence ID" value="NZ_CP061038.1"/>
</dbReference>
<evidence type="ECO:0000313" key="2">
    <source>
        <dbReference type="EMBL" id="QNQ07946.1"/>
    </source>
</evidence>
<dbReference type="EMBL" id="CP061038">
    <property type="protein sequence ID" value="QNQ07946.1"/>
    <property type="molecule type" value="Genomic_DNA"/>
</dbReference>
<dbReference type="AlphaFoldDB" id="A0A7H0LE43"/>
<dbReference type="InterPro" id="IPR023393">
    <property type="entry name" value="START-like_dom_sf"/>
</dbReference>
<organism evidence="2 3">
    <name type="scientific">Sphingomonas alpina</name>
    <dbReference type="NCBI Taxonomy" id="653931"/>
    <lineage>
        <taxon>Bacteria</taxon>
        <taxon>Pseudomonadati</taxon>
        <taxon>Pseudomonadota</taxon>
        <taxon>Alphaproteobacteria</taxon>
        <taxon>Sphingomonadales</taxon>
        <taxon>Sphingomonadaceae</taxon>
        <taxon>Sphingomonas</taxon>
    </lineage>
</organism>
<dbReference type="Gene3D" id="3.30.530.20">
    <property type="match status" value="1"/>
</dbReference>
<sequence>MNRFVLLSALAILPLATPAAADVVQATPAGFEIKQVVTVDTSIAQTWDTLRAPQRWWSKEHTYSDDSANLYLDSQATGCFCERMKGADRSGGSVEHARIVYIAPGRMIRLVGALGPLQAEAVTGTLTFKLDPEGSNATRVTMTYVVGGYVRAGADTLAPKVDEVLAVQMLGLKSAAESAPAVEPEKKEKKK</sequence>
<keyword evidence="1" id="KW-0732">Signal</keyword>
<evidence type="ECO:0000256" key="1">
    <source>
        <dbReference type="SAM" id="SignalP"/>
    </source>
</evidence>
<dbReference type="KEGG" id="spap:H3Z74_14240"/>
<feature type="chain" id="PRO_5028891683" evidence="1">
    <location>
        <begin position="22"/>
        <end position="191"/>
    </location>
</feature>
<feature type="signal peptide" evidence="1">
    <location>
        <begin position="1"/>
        <end position="21"/>
    </location>
</feature>
<dbReference type="Proteomes" id="UP000516148">
    <property type="component" value="Chromosome"/>
</dbReference>
<protein>
    <submittedName>
        <fullName evidence="2">ATPase</fullName>
    </submittedName>
</protein>
<gene>
    <name evidence="2" type="ORF">H3Z74_14240</name>
</gene>
<keyword evidence="3" id="KW-1185">Reference proteome</keyword>